<evidence type="ECO:0000256" key="9">
    <source>
        <dbReference type="ARBA" id="ARBA00022737"/>
    </source>
</evidence>
<sequence length="354" mass="39678">MGNDEENSEETLMVKEVACKQHVKYFQRFLKFSPAYTSFQDCSRLYLAFLAISGLDILNALDTISEDGKAHIIEWVYSLQIVPNEAYSVDRCGFQGSHSHIIKGYPHEYEKGHIVMTYTALAILIILGDDLSKVNKEAVLAGIKALQLENGSFCAAKHEESDMRFVYCAACISYFLNDFKALDIDKLKKFIKSSINYDGGVGQGPDLESHGGSTFCAIAALHLCGILNEIFDDQQAAKLIRWCINRQVTGFQGRPNKLVDTCYSFWLGGTLHLLNVFDKIDFKSNRDYILSTQDNLLGGFAKGPDIHTDPLHTYLGLCGLSLMKEDSLLQLNPALNITQRAHKFLKGLHENWKS</sequence>
<keyword evidence="19" id="KW-1185">Reference proteome</keyword>
<organism evidence="18 20">
    <name type="scientific">Polyplax serrata</name>
    <name type="common">Common mouse louse</name>
    <dbReference type="NCBI Taxonomy" id="468196"/>
    <lineage>
        <taxon>Eukaryota</taxon>
        <taxon>Metazoa</taxon>
        <taxon>Ecdysozoa</taxon>
        <taxon>Arthropoda</taxon>
        <taxon>Hexapoda</taxon>
        <taxon>Insecta</taxon>
        <taxon>Pterygota</taxon>
        <taxon>Neoptera</taxon>
        <taxon>Paraneoptera</taxon>
        <taxon>Psocodea</taxon>
        <taxon>Troctomorpha</taxon>
        <taxon>Phthiraptera</taxon>
        <taxon>Anoplura</taxon>
        <taxon>Polyplacidae</taxon>
        <taxon>Polyplax</taxon>
    </lineage>
</organism>
<dbReference type="PANTHER" id="PTHR11774">
    <property type="entry name" value="GERANYLGERANYL TRANSFERASE TYPE BETA SUBUNIT"/>
    <property type="match status" value="1"/>
</dbReference>
<dbReference type="Proteomes" id="UP001359485">
    <property type="component" value="Unassembled WGS sequence"/>
</dbReference>
<evidence type="ECO:0000313" key="19">
    <source>
        <dbReference type="Proteomes" id="UP001359485"/>
    </source>
</evidence>
<accession>A0AAN8SCY0</accession>
<evidence type="ECO:0000256" key="11">
    <source>
        <dbReference type="ARBA" id="ARBA00022842"/>
    </source>
</evidence>
<evidence type="ECO:0000256" key="14">
    <source>
        <dbReference type="ARBA" id="ARBA00065714"/>
    </source>
</evidence>
<proteinExistence type="inferred from homology"/>
<dbReference type="EC" id="2.5.1.59" evidence="4"/>
<evidence type="ECO:0000256" key="15">
    <source>
        <dbReference type="ARBA" id="ARBA00078363"/>
    </source>
</evidence>
<gene>
    <name evidence="18" type="ORF">RUM43_000742</name>
    <name evidence="17" type="ORF">RUM44_003782</name>
</gene>
<evidence type="ECO:0000256" key="8">
    <source>
        <dbReference type="ARBA" id="ARBA00022723"/>
    </source>
</evidence>
<dbReference type="InterPro" id="IPR001330">
    <property type="entry name" value="Prenyltrans"/>
</dbReference>
<evidence type="ECO:0000256" key="5">
    <source>
        <dbReference type="ARBA" id="ARBA00020603"/>
    </source>
</evidence>
<dbReference type="EMBL" id="JAWJWF010000004">
    <property type="protein sequence ID" value="KAK6633181.1"/>
    <property type="molecule type" value="Genomic_DNA"/>
</dbReference>
<comment type="cofactor">
    <cofactor evidence="1">
        <name>Mg(2+)</name>
        <dbReference type="ChEBI" id="CHEBI:18420"/>
    </cofactor>
</comment>
<dbReference type="CDD" id="cd02895">
    <property type="entry name" value="GGTase-I"/>
    <property type="match status" value="1"/>
</dbReference>
<evidence type="ECO:0000256" key="10">
    <source>
        <dbReference type="ARBA" id="ARBA00022833"/>
    </source>
</evidence>
<dbReference type="AlphaFoldDB" id="A0AAN8SCY0"/>
<comment type="caution">
    <text evidence="18">The sequence shown here is derived from an EMBL/GenBank/DDBJ whole genome shotgun (WGS) entry which is preliminary data.</text>
</comment>
<evidence type="ECO:0000256" key="13">
    <source>
        <dbReference type="ARBA" id="ARBA00050428"/>
    </source>
</evidence>
<dbReference type="GO" id="GO:0005953">
    <property type="term" value="C:CAAX-protein geranylgeranyltransferase complex"/>
    <property type="evidence" value="ECO:0007669"/>
    <property type="project" value="InterPro"/>
</dbReference>
<protein>
    <recommendedName>
        <fullName evidence="5">Geranylgeranyl transferase type-1 subunit beta</fullName>
        <ecNumber evidence="4">2.5.1.59</ecNumber>
    </recommendedName>
    <alternativeName>
        <fullName evidence="12">Geranylgeranyl transferase type I subunit beta</fullName>
    </alternativeName>
    <alternativeName>
        <fullName evidence="15">Type I protein geranyl-geranyltransferase subunit beta</fullName>
    </alternativeName>
</protein>
<keyword evidence="8" id="KW-0479">Metal-binding</keyword>
<dbReference type="GO" id="GO:0046872">
    <property type="term" value="F:metal ion binding"/>
    <property type="evidence" value="ECO:0007669"/>
    <property type="project" value="UniProtKB-KW"/>
</dbReference>
<keyword evidence="9" id="KW-0677">Repeat</keyword>
<comment type="catalytic activity">
    <reaction evidence="13">
        <text>geranylgeranyl diphosphate + L-cysteinyl-[protein] = S-geranylgeranyl-L-cysteinyl-[protein] + diphosphate</text>
        <dbReference type="Rhea" id="RHEA:21240"/>
        <dbReference type="Rhea" id="RHEA-COMP:10131"/>
        <dbReference type="Rhea" id="RHEA-COMP:11537"/>
        <dbReference type="ChEBI" id="CHEBI:29950"/>
        <dbReference type="ChEBI" id="CHEBI:33019"/>
        <dbReference type="ChEBI" id="CHEBI:57533"/>
        <dbReference type="ChEBI" id="CHEBI:86021"/>
        <dbReference type="EC" id="2.5.1.59"/>
    </reaction>
</comment>
<dbReference type="Gene3D" id="1.50.10.20">
    <property type="match status" value="1"/>
</dbReference>
<dbReference type="InterPro" id="IPR045089">
    <property type="entry name" value="PGGT1B-like"/>
</dbReference>
<dbReference type="Pfam" id="PF00432">
    <property type="entry name" value="Prenyltrans"/>
    <property type="match status" value="1"/>
</dbReference>
<keyword evidence="7" id="KW-0808">Transferase</keyword>
<keyword evidence="11" id="KW-0460">Magnesium</keyword>
<feature type="domain" description="Prenyltransferase alpha-alpha toroid" evidence="16">
    <location>
        <begin position="20"/>
        <end position="337"/>
    </location>
</feature>
<evidence type="ECO:0000313" key="17">
    <source>
        <dbReference type="EMBL" id="KAK6633181.1"/>
    </source>
</evidence>
<evidence type="ECO:0000256" key="12">
    <source>
        <dbReference type="ARBA" id="ARBA00031713"/>
    </source>
</evidence>
<dbReference type="PANTHER" id="PTHR11774:SF4">
    <property type="entry name" value="GERANYLGERANYL TRANSFERASE TYPE-1 SUBUNIT BETA"/>
    <property type="match status" value="1"/>
</dbReference>
<dbReference type="FunFam" id="1.50.10.20:FF:000005">
    <property type="entry name" value="Geranylgeranyl transferase type-1 subunit beta"/>
    <property type="match status" value="1"/>
</dbReference>
<dbReference type="InterPro" id="IPR008930">
    <property type="entry name" value="Terpenoid_cyclase/PrenylTrfase"/>
</dbReference>
<evidence type="ECO:0000313" key="20">
    <source>
        <dbReference type="Proteomes" id="UP001372834"/>
    </source>
</evidence>
<evidence type="ECO:0000313" key="18">
    <source>
        <dbReference type="EMBL" id="KAK6644475.1"/>
    </source>
</evidence>
<evidence type="ECO:0000256" key="3">
    <source>
        <dbReference type="ARBA" id="ARBA00010497"/>
    </source>
</evidence>
<dbReference type="SUPFAM" id="SSF48239">
    <property type="entry name" value="Terpenoid cyclases/Protein prenyltransferases"/>
    <property type="match status" value="1"/>
</dbReference>
<dbReference type="EMBL" id="JAWJWE010000001">
    <property type="protein sequence ID" value="KAK6644475.1"/>
    <property type="molecule type" value="Genomic_DNA"/>
</dbReference>
<keyword evidence="10" id="KW-0862">Zinc</keyword>
<dbReference type="InterPro" id="IPR041960">
    <property type="entry name" value="GGTase_I_beta"/>
</dbReference>
<keyword evidence="6" id="KW-0637">Prenyltransferase</keyword>
<dbReference type="Proteomes" id="UP001372834">
    <property type="component" value="Unassembled WGS sequence"/>
</dbReference>
<evidence type="ECO:0000256" key="1">
    <source>
        <dbReference type="ARBA" id="ARBA00001946"/>
    </source>
</evidence>
<evidence type="ECO:0000256" key="4">
    <source>
        <dbReference type="ARBA" id="ARBA00012700"/>
    </source>
</evidence>
<dbReference type="GO" id="GO:0004662">
    <property type="term" value="F:CAAX-protein geranylgeranyltransferase activity"/>
    <property type="evidence" value="ECO:0007669"/>
    <property type="project" value="UniProtKB-EC"/>
</dbReference>
<evidence type="ECO:0000256" key="6">
    <source>
        <dbReference type="ARBA" id="ARBA00022602"/>
    </source>
</evidence>
<evidence type="ECO:0000256" key="7">
    <source>
        <dbReference type="ARBA" id="ARBA00022679"/>
    </source>
</evidence>
<comment type="cofactor">
    <cofactor evidence="2">
        <name>Zn(2+)</name>
        <dbReference type="ChEBI" id="CHEBI:29105"/>
    </cofactor>
</comment>
<comment type="similarity">
    <text evidence="3">Belongs to the protein prenyltransferase subunit beta family.</text>
</comment>
<comment type="subunit">
    <text evidence="14">Heterodimer of FNTA and PGGT1B. PGGT1B mediates interaction with substrate peptides.</text>
</comment>
<evidence type="ECO:0000259" key="16">
    <source>
        <dbReference type="Pfam" id="PF00432"/>
    </source>
</evidence>
<name>A0AAN8SCY0_POLSC</name>
<reference evidence="18 20" key="1">
    <citation type="submission" date="2023-10" db="EMBL/GenBank/DDBJ databases">
        <title>Genomes of two closely related lineages of the louse Polyplax serrata with different host specificities.</title>
        <authorList>
            <person name="Martinu J."/>
            <person name="Tarabai H."/>
            <person name="Stefka J."/>
            <person name="Hypsa V."/>
        </authorList>
    </citation>
    <scope>NUCLEOTIDE SEQUENCE [LARGE SCALE GENOMIC DNA]</scope>
    <source>
        <strain evidence="17">98ZLc_SE</strain>
        <strain evidence="18">HR10_N</strain>
    </source>
</reference>
<evidence type="ECO:0000256" key="2">
    <source>
        <dbReference type="ARBA" id="ARBA00001947"/>
    </source>
</evidence>